<protein>
    <recommendedName>
        <fullName evidence="3">DUF3012 domain-containing protein</fullName>
    </recommendedName>
</protein>
<dbReference type="EMBL" id="BAABBN010000012">
    <property type="protein sequence ID" value="GAA3938109.1"/>
    <property type="molecule type" value="Genomic_DNA"/>
</dbReference>
<name>A0ABP7N7L0_9GAMM</name>
<proteinExistence type="predicted"/>
<dbReference type="RefSeq" id="WP_344800202.1">
    <property type="nucleotide sequence ID" value="NZ_BAABBN010000012.1"/>
</dbReference>
<evidence type="ECO:0008006" key="3">
    <source>
        <dbReference type="Google" id="ProtNLM"/>
    </source>
</evidence>
<accession>A0ABP7N7L0</accession>
<dbReference type="Proteomes" id="UP001501565">
    <property type="component" value="Unassembled WGS sequence"/>
</dbReference>
<gene>
    <name evidence="1" type="ORF">GCM10022277_37990</name>
</gene>
<comment type="caution">
    <text evidence="1">The sequence shown here is derived from an EMBL/GenBank/DDBJ whole genome shotgun (WGS) entry which is preliminary data.</text>
</comment>
<evidence type="ECO:0000313" key="2">
    <source>
        <dbReference type="Proteomes" id="UP001501565"/>
    </source>
</evidence>
<sequence>MKKILLISIFSLQLLGCSAEIGSEAWCADLDEKPKGDWTMNEMKDYTKHCIFN</sequence>
<evidence type="ECO:0000313" key="1">
    <source>
        <dbReference type="EMBL" id="GAA3938109.1"/>
    </source>
</evidence>
<reference evidence="2" key="1">
    <citation type="journal article" date="2019" name="Int. J. Syst. Evol. Microbiol.">
        <title>The Global Catalogue of Microorganisms (GCM) 10K type strain sequencing project: providing services to taxonomists for standard genome sequencing and annotation.</title>
        <authorList>
            <consortium name="The Broad Institute Genomics Platform"/>
            <consortium name="The Broad Institute Genome Sequencing Center for Infectious Disease"/>
            <person name="Wu L."/>
            <person name="Ma J."/>
        </authorList>
    </citation>
    <scope>NUCLEOTIDE SEQUENCE [LARGE SCALE GENOMIC DNA]</scope>
    <source>
        <strain evidence="2">JCM 17551</strain>
    </source>
</reference>
<organism evidence="1 2">
    <name type="scientific">Litoribacillus peritrichatus</name>
    <dbReference type="NCBI Taxonomy" id="718191"/>
    <lineage>
        <taxon>Bacteria</taxon>
        <taxon>Pseudomonadati</taxon>
        <taxon>Pseudomonadota</taxon>
        <taxon>Gammaproteobacteria</taxon>
        <taxon>Oceanospirillales</taxon>
        <taxon>Oceanospirillaceae</taxon>
        <taxon>Litoribacillus</taxon>
    </lineage>
</organism>
<keyword evidence="2" id="KW-1185">Reference proteome</keyword>
<dbReference type="InterPro" id="IPR021379">
    <property type="entry name" value="DUF3012"/>
</dbReference>
<dbReference type="Pfam" id="PF11216">
    <property type="entry name" value="DUF3012"/>
    <property type="match status" value="1"/>
</dbReference>